<keyword evidence="3" id="KW-0732">Signal</keyword>
<feature type="signal peptide" evidence="3">
    <location>
        <begin position="1"/>
        <end position="20"/>
    </location>
</feature>
<keyword evidence="2" id="KW-1133">Transmembrane helix</keyword>
<feature type="chain" id="PRO_5039729378" evidence="3">
    <location>
        <begin position="21"/>
        <end position="313"/>
    </location>
</feature>
<dbReference type="RefSeq" id="WP_114298337.1">
    <property type="nucleotide sequence ID" value="NZ_QPJT01000015.1"/>
</dbReference>
<dbReference type="PROSITE" id="PS51257">
    <property type="entry name" value="PROKAR_LIPOPROTEIN"/>
    <property type="match status" value="1"/>
</dbReference>
<evidence type="ECO:0000313" key="6">
    <source>
        <dbReference type="Proteomes" id="UP000253034"/>
    </source>
</evidence>
<evidence type="ECO:0000256" key="1">
    <source>
        <dbReference type="SAM" id="MobiDB-lite"/>
    </source>
</evidence>
<keyword evidence="2" id="KW-0472">Membrane</keyword>
<dbReference type="Pfam" id="PF14257">
    <property type="entry name" value="DUF4349"/>
    <property type="match status" value="1"/>
</dbReference>
<evidence type="ECO:0000259" key="4">
    <source>
        <dbReference type="Pfam" id="PF14257"/>
    </source>
</evidence>
<keyword evidence="6" id="KW-1185">Reference proteome</keyword>
<keyword evidence="2" id="KW-0812">Transmembrane</keyword>
<name>A0A369AYT6_9FIRM</name>
<dbReference type="EMBL" id="QPJT01000015">
    <property type="protein sequence ID" value="RCX14311.1"/>
    <property type="molecule type" value="Genomic_DNA"/>
</dbReference>
<feature type="domain" description="DUF4349" evidence="4">
    <location>
        <begin position="76"/>
        <end position="293"/>
    </location>
</feature>
<dbReference type="InterPro" id="IPR025645">
    <property type="entry name" value="DUF4349"/>
</dbReference>
<reference evidence="5 6" key="1">
    <citation type="submission" date="2018-07" db="EMBL/GenBank/DDBJ databases">
        <title>Genomic Encyclopedia of Type Strains, Phase IV (KMG-IV): sequencing the most valuable type-strain genomes for metagenomic binning, comparative biology and taxonomic classification.</title>
        <authorList>
            <person name="Goeker M."/>
        </authorList>
    </citation>
    <scope>NUCLEOTIDE SEQUENCE [LARGE SCALE GENOMIC DNA]</scope>
    <source>
        <strain evidence="5 6">DSM 27016</strain>
    </source>
</reference>
<dbReference type="AlphaFoldDB" id="A0A369AYT6"/>
<evidence type="ECO:0000256" key="2">
    <source>
        <dbReference type="SAM" id="Phobius"/>
    </source>
</evidence>
<gene>
    <name evidence="5" type="ORF">DFR58_11534</name>
</gene>
<evidence type="ECO:0000313" key="5">
    <source>
        <dbReference type="EMBL" id="RCX14311.1"/>
    </source>
</evidence>
<dbReference type="OrthoDB" id="2162337at2"/>
<feature type="transmembrane region" description="Helical" evidence="2">
    <location>
        <begin position="271"/>
        <end position="296"/>
    </location>
</feature>
<accession>A0A369AYT6</accession>
<proteinExistence type="predicted"/>
<evidence type="ECO:0000256" key="3">
    <source>
        <dbReference type="SAM" id="SignalP"/>
    </source>
</evidence>
<sequence length="313" mass="34283">MLKKAIITLLLLSVVILSMSGCGSSKGHSDFSAEVAVKTESASASPQSRPSESAGDSGGSPQAFNAASSQINSGHKIIQTGEIQIETLEFEKSVSAITKYIASVGGYTESSSISGNRTSARGIGSLKNAFFTFRVPQDKYAGLFDDFNEFGTVVFRQSRGEDITDSYFDTEARLKSLNIQHERLLSLLQKAEKMEDILAIEKELQSTLYQIESHTGTIKKWDSLVSFSTVEVSIREVGEIQPEASGKGLFSRMYFGFTSSLKQLWTLTQGLLIFIVSALPFIIPLSAIAAAVYYFLRKRRKKVAPAPDRKDEE</sequence>
<protein>
    <submittedName>
        <fullName evidence="5">Uncharacterized protein DUF4349</fullName>
    </submittedName>
</protein>
<dbReference type="Proteomes" id="UP000253034">
    <property type="component" value="Unassembled WGS sequence"/>
</dbReference>
<organism evidence="5 6">
    <name type="scientific">Anaerobacterium chartisolvens</name>
    <dbReference type="NCBI Taxonomy" id="1297424"/>
    <lineage>
        <taxon>Bacteria</taxon>
        <taxon>Bacillati</taxon>
        <taxon>Bacillota</taxon>
        <taxon>Clostridia</taxon>
        <taxon>Eubacteriales</taxon>
        <taxon>Oscillospiraceae</taxon>
        <taxon>Anaerobacterium</taxon>
    </lineage>
</organism>
<feature type="compositionally biased region" description="Polar residues" evidence="1">
    <location>
        <begin position="40"/>
        <end position="51"/>
    </location>
</feature>
<feature type="region of interest" description="Disordered" evidence="1">
    <location>
        <begin position="38"/>
        <end position="65"/>
    </location>
</feature>
<comment type="caution">
    <text evidence="5">The sequence shown here is derived from an EMBL/GenBank/DDBJ whole genome shotgun (WGS) entry which is preliminary data.</text>
</comment>